<keyword evidence="5" id="KW-1185">Reference proteome</keyword>
<dbReference type="PROSITE" id="PS50020">
    <property type="entry name" value="WW_DOMAIN_2"/>
    <property type="match status" value="1"/>
</dbReference>
<dbReference type="Gene3D" id="2.30.29.30">
    <property type="entry name" value="Pleckstrin-homology domain (PH domain)/Phosphotyrosine-binding domain (PTB)"/>
    <property type="match status" value="2"/>
</dbReference>
<organism evidence="5 6">
    <name type="scientific">Romanomermis culicivorax</name>
    <name type="common">Nematode worm</name>
    <dbReference type="NCBI Taxonomy" id="13658"/>
    <lineage>
        <taxon>Eukaryota</taxon>
        <taxon>Metazoa</taxon>
        <taxon>Ecdysozoa</taxon>
        <taxon>Nematoda</taxon>
        <taxon>Enoplea</taxon>
        <taxon>Dorylaimia</taxon>
        <taxon>Mermithida</taxon>
        <taxon>Mermithoidea</taxon>
        <taxon>Mermithidae</taxon>
        <taxon>Romanomermis</taxon>
    </lineage>
</organism>
<dbReference type="FunFam" id="2.30.29.30:FF:000317">
    <property type="entry name" value="Amyloid beta A4 protein-binding family B member"/>
    <property type="match status" value="1"/>
</dbReference>
<dbReference type="GO" id="GO:0006355">
    <property type="term" value="P:regulation of DNA-templated transcription"/>
    <property type="evidence" value="ECO:0007669"/>
    <property type="project" value="TreeGrafter"/>
</dbReference>
<dbReference type="InterPro" id="IPR001202">
    <property type="entry name" value="WW_dom"/>
</dbReference>
<dbReference type="CDD" id="cd01272">
    <property type="entry name" value="PTB1_Fe65"/>
    <property type="match status" value="1"/>
</dbReference>
<feature type="compositionally biased region" description="Low complexity" evidence="2">
    <location>
        <begin position="320"/>
        <end position="338"/>
    </location>
</feature>
<dbReference type="OMA" id="KERWISC"/>
<evidence type="ECO:0000313" key="5">
    <source>
        <dbReference type="Proteomes" id="UP000887565"/>
    </source>
</evidence>
<feature type="region of interest" description="Disordered" evidence="2">
    <location>
        <begin position="44"/>
        <end position="85"/>
    </location>
</feature>
<dbReference type="GO" id="GO:0005737">
    <property type="term" value="C:cytoplasm"/>
    <property type="evidence" value="ECO:0007669"/>
    <property type="project" value="TreeGrafter"/>
</dbReference>
<evidence type="ECO:0000256" key="1">
    <source>
        <dbReference type="ARBA" id="ARBA00022737"/>
    </source>
</evidence>
<dbReference type="GO" id="GO:0001540">
    <property type="term" value="F:amyloid-beta binding"/>
    <property type="evidence" value="ECO:0007669"/>
    <property type="project" value="InterPro"/>
</dbReference>
<evidence type="ECO:0000259" key="4">
    <source>
        <dbReference type="PROSITE" id="PS50020"/>
    </source>
</evidence>
<dbReference type="FunFam" id="2.30.29.30:FF:000034">
    <property type="entry name" value="amyloid beta A4 precursor protein-binding family B member 2"/>
    <property type="match status" value="1"/>
</dbReference>
<dbReference type="Proteomes" id="UP000887565">
    <property type="component" value="Unplaced"/>
</dbReference>
<dbReference type="SMART" id="SM00462">
    <property type="entry name" value="PTB"/>
    <property type="match status" value="2"/>
</dbReference>
<dbReference type="Pfam" id="PF00640">
    <property type="entry name" value="PID"/>
    <property type="match status" value="2"/>
</dbReference>
<dbReference type="Gene3D" id="2.20.70.10">
    <property type="match status" value="1"/>
</dbReference>
<evidence type="ECO:0000313" key="6">
    <source>
        <dbReference type="WBParaSite" id="nRc.2.0.1.t36985-RA"/>
    </source>
</evidence>
<dbReference type="PANTHER" id="PTHR14058">
    <property type="entry name" value="AMYLOID BETA A4 PRECURSOR PROTEIN-BINDING FAMILY B"/>
    <property type="match status" value="1"/>
</dbReference>
<feature type="compositionally biased region" description="Polar residues" evidence="2">
    <location>
        <begin position="70"/>
        <end position="82"/>
    </location>
</feature>
<accession>A0A915KF34</accession>
<dbReference type="SUPFAM" id="SSF51045">
    <property type="entry name" value="WW domain"/>
    <property type="match status" value="1"/>
</dbReference>
<reference evidence="6" key="1">
    <citation type="submission" date="2022-11" db="UniProtKB">
        <authorList>
            <consortium name="WormBaseParasite"/>
        </authorList>
    </citation>
    <scope>IDENTIFICATION</scope>
</reference>
<dbReference type="CDD" id="cd01271">
    <property type="entry name" value="PTB2_Fe65"/>
    <property type="match status" value="1"/>
</dbReference>
<dbReference type="InterPro" id="IPR006020">
    <property type="entry name" value="PTB/PI_dom"/>
</dbReference>
<feature type="compositionally biased region" description="Polar residues" evidence="2">
    <location>
        <begin position="559"/>
        <end position="572"/>
    </location>
</feature>
<dbReference type="AlphaFoldDB" id="A0A915KF34"/>
<dbReference type="InterPro" id="IPR036020">
    <property type="entry name" value="WW_dom_sf"/>
</dbReference>
<evidence type="ECO:0000259" key="3">
    <source>
        <dbReference type="PROSITE" id="PS01179"/>
    </source>
</evidence>
<dbReference type="InterPro" id="IPR011993">
    <property type="entry name" value="PH-like_dom_sf"/>
</dbReference>
<dbReference type="PANTHER" id="PTHR14058:SF8">
    <property type="entry name" value="PROTEIN FE65 HOMOLOG"/>
    <property type="match status" value="1"/>
</dbReference>
<proteinExistence type="predicted"/>
<dbReference type="GO" id="GO:0005634">
    <property type="term" value="C:nucleus"/>
    <property type="evidence" value="ECO:0007669"/>
    <property type="project" value="TreeGrafter"/>
</dbReference>
<dbReference type="InterPro" id="IPR039576">
    <property type="entry name" value="APBB1/2/3"/>
</dbReference>
<dbReference type="SMART" id="SM00456">
    <property type="entry name" value="WW"/>
    <property type="match status" value="1"/>
</dbReference>
<dbReference type="WBParaSite" id="nRc.2.0.1.t36985-RA">
    <property type="protein sequence ID" value="nRc.2.0.1.t36985-RA"/>
    <property type="gene ID" value="nRc.2.0.1.g36985"/>
</dbReference>
<sequence length="744" mass="84331">NNNYVNNNNNILIFNENLIVRNGSANWNIGQHIDLETRRIDSFRSHSPSTRNTARSRPVKSHSSKEEGGNNCSLKNQGQPSTLPDFRCVKNFDNSTDPMAKEEVRELCYNQMYHENYKPSSLDDIYRRNNNNEEDSGVDSTPIDFKRNFAAIDSASKRGPPIAGVMESPTSPPPHEKHYFSDGDARVDDVVFNTQGVTFPSYWSVERTSSKMTRTFRNGEELLSGGGGERLFFNCQLFSLVRSPDSHDSGIHVEFNEACVNDKNKPEIENVEDDLPPGWERCEDPDGHFYYWDVKSGTVQRNKPSSHIEVRDLCSRFPRSLSTGESSESTATSTSTSRSPKRKPTTLKTTLEEECQLNVEIGPSRSKRNSNDYKDSLTLPIRFAVRSLGWTEVNEEDLKQDRSSRAVNKAIIDLSTGRKDLIDNVSKWGDGKELILELDDRDLTLVDPDTGATLHTQQIYQIRVWGVGRDNGSRDFAYVARDRSSRRYMCHVFRCDTPARTIANTLRDICKRLMLERRPTHFPQPPTSSPGRRRLSEKQERSTTASSLFYHHGSKNGVPRSTSDSHAFQNGFDSFPTPIEEPKKTVRCQFLGITQVSKATGIEVLNDAVDRLVHQVKKERWISCDVSISPSTITITEVNGDQLAECRVRYLSFLGIGHDIKHCAFIMQSSLNSFMCYVFYVEPSAGAMAKTVEAACKLRYQKVLDAHGERRSSHKGWTDAIRDMFGSFTSRKTNNSRPFSLYPR</sequence>
<dbReference type="CDD" id="cd00201">
    <property type="entry name" value="WW"/>
    <property type="match status" value="1"/>
</dbReference>
<feature type="domain" description="PID" evidence="3">
    <location>
        <begin position="589"/>
        <end position="709"/>
    </location>
</feature>
<dbReference type="SUPFAM" id="SSF50729">
    <property type="entry name" value="PH domain-like"/>
    <property type="match status" value="2"/>
</dbReference>
<feature type="domain" description="PID" evidence="3">
    <location>
        <begin position="381"/>
        <end position="510"/>
    </location>
</feature>
<feature type="domain" description="WW" evidence="4">
    <location>
        <begin position="273"/>
        <end position="306"/>
    </location>
</feature>
<name>A0A915KF34_ROMCU</name>
<evidence type="ECO:0000256" key="2">
    <source>
        <dbReference type="SAM" id="MobiDB-lite"/>
    </source>
</evidence>
<feature type="compositionally biased region" description="Polar residues" evidence="2">
    <location>
        <begin position="45"/>
        <end position="55"/>
    </location>
</feature>
<keyword evidence="1" id="KW-0677">Repeat</keyword>
<dbReference type="PROSITE" id="PS01179">
    <property type="entry name" value="PID"/>
    <property type="match status" value="2"/>
</dbReference>
<dbReference type="Pfam" id="PF00397">
    <property type="entry name" value="WW"/>
    <property type="match status" value="1"/>
</dbReference>
<protein>
    <submittedName>
        <fullName evidence="6">Amyloid beta A4 protein-binding family B member 2</fullName>
    </submittedName>
</protein>
<feature type="region of interest" description="Disordered" evidence="2">
    <location>
        <begin position="517"/>
        <end position="576"/>
    </location>
</feature>
<feature type="region of interest" description="Disordered" evidence="2">
    <location>
        <begin position="319"/>
        <end position="350"/>
    </location>
</feature>